<evidence type="ECO:0000256" key="3">
    <source>
        <dbReference type="ARBA" id="ARBA00023027"/>
    </source>
</evidence>
<dbReference type="EMBL" id="SIRE01000011">
    <property type="protein sequence ID" value="TBL77812.1"/>
    <property type="molecule type" value="Genomic_DNA"/>
</dbReference>
<reference evidence="7 8" key="1">
    <citation type="submission" date="2019-02" db="EMBL/GenBank/DDBJ databases">
        <title>Paenibacillus sp. nov., isolated from surface-sterilized tissue of Thalictrum simplex L.</title>
        <authorList>
            <person name="Tuo L."/>
        </authorList>
    </citation>
    <scope>NUCLEOTIDE SEQUENCE [LARGE SCALE GENOMIC DNA]</scope>
    <source>
        <strain evidence="7 8">N2SHLJ1</strain>
    </source>
</reference>
<dbReference type="GO" id="GO:0051287">
    <property type="term" value="F:NAD binding"/>
    <property type="evidence" value="ECO:0007669"/>
    <property type="project" value="InterPro"/>
</dbReference>
<evidence type="ECO:0000313" key="8">
    <source>
        <dbReference type="Proteomes" id="UP000293142"/>
    </source>
</evidence>
<keyword evidence="2 4" id="KW-0560">Oxidoreductase</keyword>
<evidence type="ECO:0000256" key="4">
    <source>
        <dbReference type="RuleBase" id="RU003719"/>
    </source>
</evidence>
<dbReference type="AlphaFoldDB" id="A0A4Q9DQY4"/>
<dbReference type="PANTHER" id="PTHR42789:SF1">
    <property type="entry name" value="D-ISOMER SPECIFIC 2-HYDROXYACID DEHYDROGENASE FAMILY PROTEIN (AFU_ORTHOLOGUE AFUA_6G10090)"/>
    <property type="match status" value="1"/>
</dbReference>
<evidence type="ECO:0000259" key="5">
    <source>
        <dbReference type="Pfam" id="PF00389"/>
    </source>
</evidence>
<keyword evidence="3" id="KW-0520">NAD</keyword>
<dbReference type="Pfam" id="PF02826">
    <property type="entry name" value="2-Hacid_dh_C"/>
    <property type="match status" value="1"/>
</dbReference>
<keyword evidence="8" id="KW-1185">Reference proteome</keyword>
<dbReference type="OrthoDB" id="9805416at2"/>
<evidence type="ECO:0000256" key="1">
    <source>
        <dbReference type="ARBA" id="ARBA00005854"/>
    </source>
</evidence>
<dbReference type="GO" id="GO:0016616">
    <property type="term" value="F:oxidoreductase activity, acting on the CH-OH group of donors, NAD or NADP as acceptor"/>
    <property type="evidence" value="ECO:0007669"/>
    <property type="project" value="InterPro"/>
</dbReference>
<dbReference type="PANTHER" id="PTHR42789">
    <property type="entry name" value="D-ISOMER SPECIFIC 2-HYDROXYACID DEHYDROGENASE FAMILY PROTEIN (AFU_ORTHOLOGUE AFUA_6G10090)"/>
    <property type="match status" value="1"/>
</dbReference>
<dbReference type="SUPFAM" id="SSF51735">
    <property type="entry name" value="NAD(P)-binding Rossmann-fold domains"/>
    <property type="match status" value="1"/>
</dbReference>
<dbReference type="Proteomes" id="UP000293142">
    <property type="component" value="Unassembled WGS sequence"/>
</dbReference>
<dbReference type="RefSeq" id="WP_131014543.1">
    <property type="nucleotide sequence ID" value="NZ_SIRE01000011.1"/>
</dbReference>
<name>A0A4Q9DQY4_9BACL</name>
<dbReference type="InterPro" id="IPR050857">
    <property type="entry name" value="D-2-hydroxyacid_DH"/>
</dbReference>
<dbReference type="Pfam" id="PF00389">
    <property type="entry name" value="2-Hacid_dh"/>
    <property type="match status" value="1"/>
</dbReference>
<protein>
    <submittedName>
        <fullName evidence="7">Hydroxyacid dehydrogenase</fullName>
    </submittedName>
</protein>
<dbReference type="InterPro" id="IPR036291">
    <property type="entry name" value="NAD(P)-bd_dom_sf"/>
</dbReference>
<evidence type="ECO:0000259" key="6">
    <source>
        <dbReference type="Pfam" id="PF02826"/>
    </source>
</evidence>
<dbReference type="CDD" id="cd12167">
    <property type="entry name" value="2-Hacid_dh_8"/>
    <property type="match status" value="1"/>
</dbReference>
<proteinExistence type="inferred from homology"/>
<comment type="caution">
    <text evidence="7">The sequence shown here is derived from an EMBL/GenBank/DDBJ whole genome shotgun (WGS) entry which is preliminary data.</text>
</comment>
<evidence type="ECO:0000313" key="7">
    <source>
        <dbReference type="EMBL" id="TBL77812.1"/>
    </source>
</evidence>
<accession>A0A4Q9DQY4</accession>
<dbReference type="InterPro" id="IPR006139">
    <property type="entry name" value="D-isomer_2_OHA_DH_cat_dom"/>
</dbReference>
<comment type="similarity">
    <text evidence="1 4">Belongs to the D-isomer specific 2-hydroxyacid dehydrogenase family.</text>
</comment>
<dbReference type="InterPro" id="IPR006140">
    <property type="entry name" value="D-isomer_DH_NAD-bd"/>
</dbReference>
<feature type="domain" description="D-isomer specific 2-hydroxyacid dehydrogenase NAD-binding" evidence="6">
    <location>
        <begin position="118"/>
        <end position="291"/>
    </location>
</feature>
<organism evidence="7 8">
    <name type="scientific">Paenibacillus thalictri</name>
    <dbReference type="NCBI Taxonomy" id="2527873"/>
    <lineage>
        <taxon>Bacteria</taxon>
        <taxon>Bacillati</taxon>
        <taxon>Bacillota</taxon>
        <taxon>Bacilli</taxon>
        <taxon>Bacillales</taxon>
        <taxon>Paenibacillaceae</taxon>
        <taxon>Paenibacillus</taxon>
    </lineage>
</organism>
<feature type="domain" description="D-isomer specific 2-hydroxyacid dehydrogenase catalytic" evidence="5">
    <location>
        <begin position="18"/>
        <end position="321"/>
    </location>
</feature>
<dbReference type="Gene3D" id="3.40.50.720">
    <property type="entry name" value="NAD(P)-binding Rossmann-like Domain"/>
    <property type="match status" value="2"/>
</dbReference>
<evidence type="ECO:0000256" key="2">
    <source>
        <dbReference type="ARBA" id="ARBA00023002"/>
    </source>
</evidence>
<sequence length="331" mass="36371">MMKPKALVLPRESMLKQVCSEECKQLIESAFNPVWNDKGCDLTEEELSELVEDAEIILTSWGSPILTDAMLEKAVKLRAIGHAAGTVKKRMPREVFDKGVRVYSAANRIAQSVGEHCLAVLLTIMKRLPAFNAEIRQHNWKATGQKGRELAGSTVGIVSASSTARAFLKLLAPFKVNVLLYDPYLSEEAADKLHVRRASLEEVMSCPVISIHAPALPATEQMITRDLIALIPDGAYLVNSSRGAVFDEEALIEELGTGRFAAALDVFVKEPIRQDHPFLQMSNVLLTPHIAGASIEGHLALMYAVVQDMLAGFAGQPTSYEVTERMWETMA</sequence>
<gene>
    <name evidence="7" type="ORF">EYB31_16875</name>
</gene>
<dbReference type="SUPFAM" id="SSF52283">
    <property type="entry name" value="Formate/glycerate dehydrogenase catalytic domain-like"/>
    <property type="match status" value="1"/>
</dbReference>